<keyword evidence="8" id="KW-1185">Reference proteome</keyword>
<dbReference type="EMBL" id="CP019239">
    <property type="protein sequence ID" value="APW44561.1"/>
    <property type="molecule type" value="Genomic_DNA"/>
</dbReference>
<dbReference type="eggNOG" id="COG1902">
    <property type="taxonomic scope" value="Bacteria"/>
</dbReference>
<organism evidence="7 8">
    <name type="scientific">Rhodoferax saidenbachensis</name>
    <dbReference type="NCBI Taxonomy" id="1484693"/>
    <lineage>
        <taxon>Bacteria</taxon>
        <taxon>Pseudomonadati</taxon>
        <taxon>Pseudomonadota</taxon>
        <taxon>Betaproteobacteria</taxon>
        <taxon>Burkholderiales</taxon>
        <taxon>Comamonadaceae</taxon>
        <taxon>Rhodoferax</taxon>
    </lineage>
</organism>
<name>A0A1P8KF16_9BURK</name>
<evidence type="ECO:0000256" key="4">
    <source>
        <dbReference type="ARBA" id="ARBA00022857"/>
    </source>
</evidence>
<sequence>MSLLFTPLTLSSPRGGITLPNRIVVAPMCQYSAVNGEATDWHLMHWANLLNSGAALFTIEATAVLPEGRITPACLGLWDAGTEAKLADTLARARKLAPQTAVCIQLAHAGRKASSALPWQGAQLLSKAEGGWETFGPSATPHLPTEAPPTAMDAAELARVRDAFVLAAQRADAMGIDAVEIHAAHGYLLHEFLSPIANQRTDDYGGSFENRIRYPLEVFAAVRAAFKGVLGLRISASDWVEGAWDVDQSAEFAKRLKALGADFIHTSSGGVSPQQKIALGAGYQVPFARQVRQTSDLTTIAVGLITDAHQAEAILQNGDADLIAMARAFLYQPRWGWQAAAALGGEVAANPVYWRSLPREASAVFGKAATVGVR</sequence>
<accession>A0A1P8KF16</accession>
<evidence type="ECO:0000256" key="2">
    <source>
        <dbReference type="ARBA" id="ARBA00022630"/>
    </source>
</evidence>
<dbReference type="InterPro" id="IPR013785">
    <property type="entry name" value="Aldolase_TIM"/>
</dbReference>
<dbReference type="InterPro" id="IPR001155">
    <property type="entry name" value="OxRdtase_FMN_N"/>
</dbReference>
<dbReference type="PANTHER" id="PTHR43303:SF4">
    <property type="entry name" value="NADPH DEHYDROGENASE C23G7.10C-RELATED"/>
    <property type="match status" value="1"/>
</dbReference>
<dbReference type="GO" id="GO:0003959">
    <property type="term" value="F:NADPH dehydrogenase activity"/>
    <property type="evidence" value="ECO:0007669"/>
    <property type="project" value="InterPro"/>
</dbReference>
<dbReference type="Gene3D" id="3.20.20.70">
    <property type="entry name" value="Aldolase class I"/>
    <property type="match status" value="1"/>
</dbReference>
<gene>
    <name evidence="7" type="ORF">RS694_19915</name>
</gene>
<feature type="domain" description="NADH:flavin oxidoreductase/NADH oxidase N-terminal" evidence="6">
    <location>
        <begin position="4"/>
        <end position="339"/>
    </location>
</feature>
<evidence type="ECO:0000313" key="7">
    <source>
        <dbReference type="EMBL" id="APW44561.1"/>
    </source>
</evidence>
<comment type="cofactor">
    <cofactor evidence="1">
        <name>FMN</name>
        <dbReference type="ChEBI" id="CHEBI:58210"/>
    </cofactor>
</comment>
<evidence type="ECO:0000256" key="3">
    <source>
        <dbReference type="ARBA" id="ARBA00022643"/>
    </source>
</evidence>
<dbReference type="STRING" id="1484693.RS694_19915"/>
<evidence type="ECO:0000313" key="8">
    <source>
        <dbReference type="Proteomes" id="UP000186110"/>
    </source>
</evidence>
<keyword evidence="2" id="KW-0285">Flavoprotein</keyword>
<dbReference type="CDD" id="cd02932">
    <property type="entry name" value="OYE_YqiM_FMN"/>
    <property type="match status" value="1"/>
</dbReference>
<evidence type="ECO:0000256" key="1">
    <source>
        <dbReference type="ARBA" id="ARBA00001917"/>
    </source>
</evidence>
<dbReference type="GO" id="GO:0010181">
    <property type="term" value="F:FMN binding"/>
    <property type="evidence" value="ECO:0007669"/>
    <property type="project" value="InterPro"/>
</dbReference>
<evidence type="ECO:0000256" key="5">
    <source>
        <dbReference type="ARBA" id="ARBA00023002"/>
    </source>
</evidence>
<dbReference type="KEGG" id="rsb:RS694_19915"/>
<dbReference type="Proteomes" id="UP000186110">
    <property type="component" value="Chromosome"/>
</dbReference>
<dbReference type="SUPFAM" id="SSF51395">
    <property type="entry name" value="FMN-linked oxidoreductases"/>
    <property type="match status" value="1"/>
</dbReference>
<dbReference type="PANTHER" id="PTHR43303">
    <property type="entry name" value="NADPH DEHYDROGENASE C23G7.10C-RELATED"/>
    <property type="match status" value="1"/>
</dbReference>
<keyword evidence="3" id="KW-0288">FMN</keyword>
<keyword evidence="5" id="KW-0560">Oxidoreductase</keyword>
<dbReference type="RefSeq" id="WP_029708251.1">
    <property type="nucleotide sequence ID" value="NZ_CP019239.1"/>
</dbReference>
<dbReference type="AlphaFoldDB" id="A0A1P8KF16"/>
<dbReference type="GO" id="GO:0050661">
    <property type="term" value="F:NADP binding"/>
    <property type="evidence" value="ECO:0007669"/>
    <property type="project" value="InterPro"/>
</dbReference>
<protein>
    <submittedName>
        <fullName evidence="7">Oxidoreductase</fullName>
    </submittedName>
</protein>
<keyword evidence="4" id="KW-0521">NADP</keyword>
<evidence type="ECO:0000259" key="6">
    <source>
        <dbReference type="Pfam" id="PF00724"/>
    </source>
</evidence>
<reference evidence="7 8" key="1">
    <citation type="submission" date="2017-01" db="EMBL/GenBank/DDBJ databases">
        <authorList>
            <person name="Mah S.A."/>
            <person name="Swanson W.J."/>
            <person name="Moy G.W."/>
            <person name="Vacquier V.D."/>
        </authorList>
    </citation>
    <scope>NUCLEOTIDE SEQUENCE [LARGE SCALE GENOMIC DNA]</scope>
    <source>
        <strain evidence="7 8">DSM 22694</strain>
    </source>
</reference>
<proteinExistence type="predicted"/>
<dbReference type="Pfam" id="PF00724">
    <property type="entry name" value="Oxidored_FMN"/>
    <property type="match status" value="1"/>
</dbReference>
<dbReference type="InterPro" id="IPR044152">
    <property type="entry name" value="YqjM-like"/>
</dbReference>